<gene>
    <name evidence="6" type="primary">gcvA_3</name>
    <name evidence="6" type="ORF">LAL4801_01436</name>
</gene>
<dbReference type="InterPro" id="IPR005119">
    <property type="entry name" value="LysR_subst-bd"/>
</dbReference>
<comment type="similarity">
    <text evidence="1">Belongs to the LysR transcriptional regulatory family.</text>
</comment>
<dbReference type="GO" id="GO:0006351">
    <property type="term" value="P:DNA-templated transcription"/>
    <property type="evidence" value="ECO:0007669"/>
    <property type="project" value="TreeGrafter"/>
</dbReference>
<dbReference type="STRING" id="187304.B0E33_23025"/>
<dbReference type="RefSeq" id="WP_055655083.1">
    <property type="nucleotide sequence ID" value="NZ_CXST01000001.1"/>
</dbReference>
<dbReference type="PANTHER" id="PTHR30537">
    <property type="entry name" value="HTH-TYPE TRANSCRIPTIONAL REGULATOR"/>
    <property type="match status" value="1"/>
</dbReference>
<dbReference type="InterPro" id="IPR036388">
    <property type="entry name" value="WH-like_DNA-bd_sf"/>
</dbReference>
<dbReference type="Gene3D" id="3.40.190.10">
    <property type="entry name" value="Periplasmic binding protein-like II"/>
    <property type="match status" value="2"/>
</dbReference>
<dbReference type="Pfam" id="PF00126">
    <property type="entry name" value="HTH_1"/>
    <property type="match status" value="1"/>
</dbReference>
<dbReference type="Gene3D" id="1.10.10.10">
    <property type="entry name" value="Winged helix-like DNA-binding domain superfamily/Winged helix DNA-binding domain"/>
    <property type="match status" value="1"/>
</dbReference>
<dbReference type="OrthoDB" id="9813056at2"/>
<dbReference type="PANTHER" id="PTHR30537:SF74">
    <property type="entry name" value="HTH-TYPE TRANSCRIPTIONAL REGULATOR TRPI"/>
    <property type="match status" value="1"/>
</dbReference>
<keyword evidence="2" id="KW-0805">Transcription regulation</keyword>
<dbReference type="PROSITE" id="PS50931">
    <property type="entry name" value="HTH_LYSR"/>
    <property type="match status" value="1"/>
</dbReference>
<dbReference type="FunFam" id="1.10.10.10:FF:000001">
    <property type="entry name" value="LysR family transcriptional regulator"/>
    <property type="match status" value="1"/>
</dbReference>
<evidence type="ECO:0000256" key="1">
    <source>
        <dbReference type="ARBA" id="ARBA00009437"/>
    </source>
</evidence>
<organism evidence="6 7">
    <name type="scientific">Roseibium aggregatum</name>
    <dbReference type="NCBI Taxonomy" id="187304"/>
    <lineage>
        <taxon>Bacteria</taxon>
        <taxon>Pseudomonadati</taxon>
        <taxon>Pseudomonadota</taxon>
        <taxon>Alphaproteobacteria</taxon>
        <taxon>Hyphomicrobiales</taxon>
        <taxon>Stappiaceae</taxon>
        <taxon>Roseibium</taxon>
    </lineage>
</organism>
<evidence type="ECO:0000259" key="5">
    <source>
        <dbReference type="PROSITE" id="PS50931"/>
    </source>
</evidence>
<dbReference type="GO" id="GO:0003700">
    <property type="term" value="F:DNA-binding transcription factor activity"/>
    <property type="evidence" value="ECO:0007669"/>
    <property type="project" value="InterPro"/>
</dbReference>
<dbReference type="SUPFAM" id="SSF53850">
    <property type="entry name" value="Periplasmic binding protein-like II"/>
    <property type="match status" value="1"/>
</dbReference>
<evidence type="ECO:0000256" key="3">
    <source>
        <dbReference type="ARBA" id="ARBA00023125"/>
    </source>
</evidence>
<reference evidence="7" key="1">
    <citation type="submission" date="2015-07" db="EMBL/GenBank/DDBJ databases">
        <authorList>
            <person name="Rodrigo-Torres Lidia"/>
            <person name="Arahal R.David."/>
        </authorList>
    </citation>
    <scope>NUCLEOTIDE SEQUENCE [LARGE SCALE GENOMIC DNA]</scope>
    <source>
        <strain evidence="7">CECT 4801</strain>
    </source>
</reference>
<dbReference type="AlphaFoldDB" id="A0A0M6Y2F7"/>
<evidence type="ECO:0000256" key="2">
    <source>
        <dbReference type="ARBA" id="ARBA00023015"/>
    </source>
</evidence>
<evidence type="ECO:0000313" key="6">
    <source>
        <dbReference type="EMBL" id="CTQ42999.1"/>
    </source>
</evidence>
<dbReference type="PRINTS" id="PR00039">
    <property type="entry name" value="HTHLYSR"/>
</dbReference>
<evidence type="ECO:0000256" key="4">
    <source>
        <dbReference type="ARBA" id="ARBA00023163"/>
    </source>
</evidence>
<accession>A0A0M6Y2F7</accession>
<feature type="domain" description="HTH lysR-type" evidence="5">
    <location>
        <begin position="5"/>
        <end position="62"/>
    </location>
</feature>
<dbReference type="SUPFAM" id="SSF46785">
    <property type="entry name" value="Winged helix' DNA-binding domain"/>
    <property type="match status" value="1"/>
</dbReference>
<keyword evidence="7" id="KW-1185">Reference proteome</keyword>
<evidence type="ECO:0000313" key="7">
    <source>
        <dbReference type="Proteomes" id="UP000048926"/>
    </source>
</evidence>
<dbReference type="EMBL" id="CXST01000001">
    <property type="protein sequence ID" value="CTQ42999.1"/>
    <property type="molecule type" value="Genomic_DNA"/>
</dbReference>
<dbReference type="Proteomes" id="UP000048926">
    <property type="component" value="Unassembled WGS sequence"/>
</dbReference>
<keyword evidence="3" id="KW-0238">DNA-binding</keyword>
<dbReference type="Pfam" id="PF03466">
    <property type="entry name" value="LysR_substrate"/>
    <property type="match status" value="1"/>
</dbReference>
<name>A0A0M6Y2F7_9HYPH</name>
<proteinExistence type="inferred from homology"/>
<keyword evidence="4" id="KW-0804">Transcription</keyword>
<dbReference type="InterPro" id="IPR000847">
    <property type="entry name" value="LysR_HTH_N"/>
</dbReference>
<dbReference type="InterPro" id="IPR036390">
    <property type="entry name" value="WH_DNA-bd_sf"/>
</dbReference>
<protein>
    <submittedName>
        <fullName evidence="6">Gcv operon activator</fullName>
    </submittedName>
</protein>
<sequence length="292" mass="31298">MSVLPNLVWLRSFEAVSRLGGFTAAGAELGLTQAAVSTHISALETQLGHQLFERTTRKLELTASGRAYLPSVRKALQDLAVSTDSLFGNRTAGSVTIRAPISETVLIIAPALAEFQKTHPELDIRLLSAIWADTALETGTDIEIRLGTGNWPGVHAEPLGPEKIVPVCHPALAERLKEPADLMDLPHIHILGFDDHWPRFFEAQSLTQPSGHSGVTVDTSLAAVELAAAGGGVALLLGKVAARLAGSGRLTTPLDPGLPSMRTHYLLNRDNSSPRKPAVQRVETWLRDLFAA</sequence>
<dbReference type="GO" id="GO:0043565">
    <property type="term" value="F:sequence-specific DNA binding"/>
    <property type="evidence" value="ECO:0007669"/>
    <property type="project" value="TreeGrafter"/>
</dbReference>
<dbReference type="InterPro" id="IPR058163">
    <property type="entry name" value="LysR-type_TF_proteobact-type"/>
</dbReference>